<name>A0A348HBQ1_9GAMM</name>
<accession>A0A348HBQ1</accession>
<evidence type="ECO:0000313" key="12">
    <source>
        <dbReference type="Proteomes" id="UP000267342"/>
    </source>
</evidence>
<dbReference type="CDD" id="cd00739">
    <property type="entry name" value="DHPS"/>
    <property type="match status" value="1"/>
</dbReference>
<dbReference type="UniPathway" id="UPA00077">
    <property type="reaction ID" value="UER00156"/>
</dbReference>
<dbReference type="EC" id="2.5.1.15" evidence="4 9"/>
<dbReference type="Pfam" id="PF00809">
    <property type="entry name" value="Pterin_bind"/>
    <property type="match status" value="1"/>
</dbReference>
<evidence type="ECO:0000256" key="9">
    <source>
        <dbReference type="RuleBase" id="RU361205"/>
    </source>
</evidence>
<dbReference type="InterPro" id="IPR006390">
    <property type="entry name" value="DHP_synth_dom"/>
</dbReference>
<comment type="cofactor">
    <cofactor evidence="2 9">
        <name>Mg(2+)</name>
        <dbReference type="ChEBI" id="CHEBI:18420"/>
    </cofactor>
</comment>
<dbReference type="InterPro" id="IPR045031">
    <property type="entry name" value="DHP_synth-like"/>
</dbReference>
<reference evidence="11 12" key="1">
    <citation type="submission" date="2018-09" db="EMBL/GenBank/DDBJ databases">
        <title>Zymobacter palmae IAM14233 (=T109) whole genome analysis.</title>
        <authorList>
            <person name="Yanase H."/>
        </authorList>
    </citation>
    <scope>NUCLEOTIDE SEQUENCE [LARGE SCALE GENOMIC DNA]</scope>
    <source>
        <strain evidence="11 12">IAM14233</strain>
    </source>
</reference>
<dbReference type="PROSITE" id="PS50972">
    <property type="entry name" value="PTERIN_BINDING"/>
    <property type="match status" value="1"/>
</dbReference>
<evidence type="ECO:0000256" key="3">
    <source>
        <dbReference type="ARBA" id="ARBA00004763"/>
    </source>
</evidence>
<evidence type="ECO:0000256" key="2">
    <source>
        <dbReference type="ARBA" id="ARBA00001946"/>
    </source>
</evidence>
<dbReference type="GO" id="GO:0005829">
    <property type="term" value="C:cytosol"/>
    <property type="evidence" value="ECO:0007669"/>
    <property type="project" value="TreeGrafter"/>
</dbReference>
<evidence type="ECO:0000256" key="7">
    <source>
        <dbReference type="ARBA" id="ARBA00022842"/>
    </source>
</evidence>
<keyword evidence="6 9" id="KW-0479">Metal-binding</keyword>
<organism evidence="11 12">
    <name type="scientific">Zymobacter palmae</name>
    <dbReference type="NCBI Taxonomy" id="33074"/>
    <lineage>
        <taxon>Bacteria</taxon>
        <taxon>Pseudomonadati</taxon>
        <taxon>Pseudomonadota</taxon>
        <taxon>Gammaproteobacteria</taxon>
        <taxon>Oceanospirillales</taxon>
        <taxon>Halomonadaceae</taxon>
        <taxon>Zymobacter group</taxon>
        <taxon>Zymobacter</taxon>
    </lineage>
</organism>
<dbReference type="PROSITE" id="PS00792">
    <property type="entry name" value="DHPS_1"/>
    <property type="match status" value="1"/>
</dbReference>
<comment type="function">
    <text evidence="9">Catalyzes the condensation of para-aminobenzoate (pABA) with 6-hydroxymethyl-7,8-dihydropterin diphosphate (DHPt-PP) to form 7,8-dihydropteroate (H2Pte), the immediate precursor of folate derivatives.</text>
</comment>
<evidence type="ECO:0000256" key="1">
    <source>
        <dbReference type="ARBA" id="ARBA00000012"/>
    </source>
</evidence>
<dbReference type="OrthoDB" id="9811744at2"/>
<gene>
    <name evidence="11" type="ORF">ZBT109_0255</name>
</gene>
<keyword evidence="8 9" id="KW-0289">Folate biosynthesis</keyword>
<keyword evidence="12" id="KW-1185">Reference proteome</keyword>
<evidence type="ECO:0000259" key="10">
    <source>
        <dbReference type="PROSITE" id="PS50972"/>
    </source>
</evidence>
<dbReference type="PROSITE" id="PS00793">
    <property type="entry name" value="DHPS_2"/>
    <property type="match status" value="1"/>
</dbReference>
<dbReference type="Gene3D" id="3.20.20.20">
    <property type="entry name" value="Dihydropteroate synthase-like"/>
    <property type="match status" value="1"/>
</dbReference>
<proteinExistence type="inferred from homology"/>
<keyword evidence="7 9" id="KW-0460">Magnesium</keyword>
<evidence type="ECO:0000256" key="6">
    <source>
        <dbReference type="ARBA" id="ARBA00022723"/>
    </source>
</evidence>
<comment type="catalytic activity">
    <reaction evidence="1">
        <text>(7,8-dihydropterin-6-yl)methyl diphosphate + 4-aminobenzoate = 7,8-dihydropteroate + diphosphate</text>
        <dbReference type="Rhea" id="RHEA:19949"/>
        <dbReference type="ChEBI" id="CHEBI:17836"/>
        <dbReference type="ChEBI" id="CHEBI:17839"/>
        <dbReference type="ChEBI" id="CHEBI:33019"/>
        <dbReference type="ChEBI" id="CHEBI:72950"/>
        <dbReference type="EC" id="2.5.1.15"/>
    </reaction>
</comment>
<protein>
    <recommendedName>
        <fullName evidence="4 9">Dihydropteroate synthase</fullName>
        <shortName evidence="9">DHPS</shortName>
        <ecNumber evidence="4 9">2.5.1.15</ecNumber>
    </recommendedName>
    <alternativeName>
        <fullName evidence="9">Dihydropteroate pyrophosphorylase</fullName>
    </alternativeName>
</protein>
<dbReference type="InterPro" id="IPR011005">
    <property type="entry name" value="Dihydropteroate_synth-like_sf"/>
</dbReference>
<dbReference type="PANTHER" id="PTHR20941">
    <property type="entry name" value="FOLATE SYNTHESIS PROTEINS"/>
    <property type="match status" value="1"/>
</dbReference>
<comment type="similarity">
    <text evidence="9">Belongs to the DHPS family.</text>
</comment>
<dbReference type="EMBL" id="AP018933">
    <property type="protein sequence ID" value="BBG29053.1"/>
    <property type="molecule type" value="Genomic_DNA"/>
</dbReference>
<dbReference type="PANTHER" id="PTHR20941:SF1">
    <property type="entry name" value="FOLIC ACID SYNTHESIS PROTEIN FOL1"/>
    <property type="match status" value="1"/>
</dbReference>
<dbReference type="GO" id="GO:0004156">
    <property type="term" value="F:dihydropteroate synthase activity"/>
    <property type="evidence" value="ECO:0007669"/>
    <property type="project" value="UniProtKB-EC"/>
</dbReference>
<dbReference type="SUPFAM" id="SSF51717">
    <property type="entry name" value="Dihydropteroate synthetase-like"/>
    <property type="match status" value="1"/>
</dbReference>
<dbReference type="Proteomes" id="UP000267342">
    <property type="component" value="Chromosome"/>
</dbReference>
<dbReference type="InterPro" id="IPR000489">
    <property type="entry name" value="Pterin-binding_dom"/>
</dbReference>
<dbReference type="NCBIfam" id="TIGR01496">
    <property type="entry name" value="DHPS"/>
    <property type="match status" value="1"/>
</dbReference>
<feature type="domain" description="Pterin-binding" evidence="10">
    <location>
        <begin position="18"/>
        <end position="275"/>
    </location>
</feature>
<dbReference type="AlphaFoldDB" id="A0A348HBQ1"/>
<dbReference type="GO" id="GO:0046654">
    <property type="term" value="P:tetrahydrofolate biosynthetic process"/>
    <property type="evidence" value="ECO:0007669"/>
    <property type="project" value="UniProtKB-UniPathway"/>
</dbReference>
<sequence>MASSALVCGRKTLDLTRPHVMGVLNVTPDSFSDGGCYNTVDAALKRAESMLAEGADIIDVGGESTRPGAAPVTAQEELDRVAPVVERLVGELDALVSLDTSCPVVMTEGARLGAGIINDVRSLTREGALEAAAATSLAVCLMHMTGEPDTMQLSPHYDEPIEAAVARQLAERMRACEAAGIAVDRLILDPGFGFGKTLAHNLRLMQQMDMLQVFRRPLLVGVSRKTMIGQVLDRPLAPLGEGRIMGGLALAVMALERGATIIRTHDVAITRDAMDMFQAVQQA</sequence>
<evidence type="ECO:0000256" key="5">
    <source>
        <dbReference type="ARBA" id="ARBA00022679"/>
    </source>
</evidence>
<dbReference type="GO" id="GO:0046656">
    <property type="term" value="P:folic acid biosynthetic process"/>
    <property type="evidence" value="ECO:0007669"/>
    <property type="project" value="UniProtKB-KW"/>
</dbReference>
<evidence type="ECO:0000256" key="8">
    <source>
        <dbReference type="ARBA" id="ARBA00022909"/>
    </source>
</evidence>
<evidence type="ECO:0000256" key="4">
    <source>
        <dbReference type="ARBA" id="ARBA00012458"/>
    </source>
</evidence>
<keyword evidence="5 9" id="KW-0808">Transferase</keyword>
<dbReference type="GO" id="GO:0046872">
    <property type="term" value="F:metal ion binding"/>
    <property type="evidence" value="ECO:0007669"/>
    <property type="project" value="UniProtKB-KW"/>
</dbReference>
<evidence type="ECO:0000313" key="11">
    <source>
        <dbReference type="EMBL" id="BBG29053.1"/>
    </source>
</evidence>
<dbReference type="STRING" id="1123510.GCA_000620025_02375"/>
<comment type="pathway">
    <text evidence="3 9">Cofactor biosynthesis; tetrahydrofolate biosynthesis; 7,8-dihydrofolate from 2-amino-4-hydroxy-6-hydroxymethyl-7,8-dihydropteridine diphosphate and 4-aminobenzoate: step 1/2.</text>
</comment>
<dbReference type="KEGG" id="zpl:ZBT109_0255"/>